<keyword evidence="8" id="KW-0804">Transcription</keyword>
<comment type="subcellular location">
    <subcellularLocation>
        <location evidence="1">Nucleus</location>
    </subcellularLocation>
</comment>
<keyword evidence="6" id="KW-0805">Transcription regulation</keyword>
<dbReference type="PANTHER" id="PTHR14003">
    <property type="entry name" value="TRANSCRIPTIONAL REPRESSOR PROTEIN YY"/>
    <property type="match status" value="1"/>
</dbReference>
<comment type="caution">
    <text evidence="13">The sequence shown here is derived from an EMBL/GenBank/DDBJ whole genome shotgun (WGS) entry which is preliminary data.</text>
</comment>
<feature type="domain" description="C2H2-type" evidence="12">
    <location>
        <begin position="47"/>
        <end position="74"/>
    </location>
</feature>
<evidence type="ECO:0000256" key="7">
    <source>
        <dbReference type="ARBA" id="ARBA00023125"/>
    </source>
</evidence>
<gene>
    <name evidence="13" type="ORF">P8C59_003099</name>
</gene>
<dbReference type="Pfam" id="PF00096">
    <property type="entry name" value="zf-C2H2"/>
    <property type="match status" value="4"/>
</dbReference>
<evidence type="ECO:0000256" key="8">
    <source>
        <dbReference type="ARBA" id="ARBA00023163"/>
    </source>
</evidence>
<evidence type="ECO:0000256" key="5">
    <source>
        <dbReference type="ARBA" id="ARBA00022833"/>
    </source>
</evidence>
<dbReference type="FunFam" id="3.30.160.60:FF:002343">
    <property type="entry name" value="Zinc finger protein 33A"/>
    <property type="match status" value="1"/>
</dbReference>
<dbReference type="FunFam" id="3.30.160.60:FF:001638">
    <property type="entry name" value="Zinc finger protein 668"/>
    <property type="match status" value="1"/>
</dbReference>
<dbReference type="GO" id="GO:0000785">
    <property type="term" value="C:chromatin"/>
    <property type="evidence" value="ECO:0007669"/>
    <property type="project" value="TreeGrafter"/>
</dbReference>
<evidence type="ECO:0000256" key="1">
    <source>
        <dbReference type="ARBA" id="ARBA00004123"/>
    </source>
</evidence>
<keyword evidence="9" id="KW-0539">Nucleus</keyword>
<feature type="domain" description="C2H2-type" evidence="12">
    <location>
        <begin position="133"/>
        <end position="162"/>
    </location>
</feature>
<feature type="domain" description="C2H2-type" evidence="12">
    <location>
        <begin position="75"/>
        <end position="104"/>
    </location>
</feature>
<dbReference type="AlphaFoldDB" id="A0AAD9MC30"/>
<evidence type="ECO:0000256" key="6">
    <source>
        <dbReference type="ARBA" id="ARBA00023015"/>
    </source>
</evidence>
<reference evidence="13" key="1">
    <citation type="journal article" date="2023" name="Mol. Plant Microbe Interact.">
        <title>Elucidating the Obligate Nature and Biological Capacity of an Invasive Fungal Corn Pathogen.</title>
        <authorList>
            <person name="MacCready J.S."/>
            <person name="Roggenkamp E.M."/>
            <person name="Gdanetz K."/>
            <person name="Chilvers M.I."/>
        </authorList>
    </citation>
    <scope>NUCLEOTIDE SEQUENCE</scope>
    <source>
        <strain evidence="13">PM02</strain>
    </source>
</reference>
<name>A0AAD9MC30_9PEZI</name>
<keyword evidence="7" id="KW-0238">DNA-binding</keyword>
<dbReference type="PROSITE" id="PS00028">
    <property type="entry name" value="ZINC_FINGER_C2H2_1"/>
    <property type="match status" value="4"/>
</dbReference>
<dbReference type="SUPFAM" id="SSF57667">
    <property type="entry name" value="beta-beta-alpha zinc fingers"/>
    <property type="match status" value="2"/>
</dbReference>
<dbReference type="Gene3D" id="3.30.160.60">
    <property type="entry name" value="Classic Zinc Finger"/>
    <property type="match status" value="4"/>
</dbReference>
<keyword evidence="4 10" id="KW-0863">Zinc-finger</keyword>
<dbReference type="GO" id="GO:0005634">
    <property type="term" value="C:nucleus"/>
    <property type="evidence" value="ECO:0007669"/>
    <property type="project" value="UniProtKB-SubCell"/>
</dbReference>
<dbReference type="GO" id="GO:0000978">
    <property type="term" value="F:RNA polymerase II cis-regulatory region sequence-specific DNA binding"/>
    <property type="evidence" value="ECO:0007669"/>
    <property type="project" value="TreeGrafter"/>
</dbReference>
<keyword evidence="14" id="KW-1185">Reference proteome</keyword>
<evidence type="ECO:0000256" key="2">
    <source>
        <dbReference type="ARBA" id="ARBA00022723"/>
    </source>
</evidence>
<evidence type="ECO:0000256" key="10">
    <source>
        <dbReference type="PROSITE-ProRule" id="PRU00042"/>
    </source>
</evidence>
<evidence type="ECO:0000256" key="4">
    <source>
        <dbReference type="ARBA" id="ARBA00022771"/>
    </source>
</evidence>
<keyword evidence="5" id="KW-0862">Zinc</keyword>
<accession>A0AAD9MC30</accession>
<evidence type="ECO:0000256" key="3">
    <source>
        <dbReference type="ARBA" id="ARBA00022737"/>
    </source>
</evidence>
<evidence type="ECO:0000313" key="13">
    <source>
        <dbReference type="EMBL" id="KAK2068463.1"/>
    </source>
</evidence>
<dbReference type="Proteomes" id="UP001217918">
    <property type="component" value="Unassembled WGS sequence"/>
</dbReference>
<evidence type="ECO:0000256" key="11">
    <source>
        <dbReference type="SAM" id="MobiDB-lite"/>
    </source>
</evidence>
<keyword evidence="2" id="KW-0479">Metal-binding</keyword>
<proteinExistence type="predicted"/>
<dbReference type="FunFam" id="3.30.160.60:FF:000125">
    <property type="entry name" value="Putative zinc finger protein 143"/>
    <property type="match status" value="1"/>
</dbReference>
<evidence type="ECO:0000313" key="14">
    <source>
        <dbReference type="Proteomes" id="UP001217918"/>
    </source>
</evidence>
<dbReference type="GO" id="GO:0008270">
    <property type="term" value="F:zinc ion binding"/>
    <property type="evidence" value="ECO:0007669"/>
    <property type="project" value="UniProtKB-KW"/>
</dbReference>
<dbReference type="GO" id="GO:0000981">
    <property type="term" value="F:DNA-binding transcription factor activity, RNA polymerase II-specific"/>
    <property type="evidence" value="ECO:0007669"/>
    <property type="project" value="UniProtKB-ARBA"/>
</dbReference>
<dbReference type="PROSITE" id="PS50157">
    <property type="entry name" value="ZINC_FINGER_C2H2_2"/>
    <property type="match status" value="4"/>
</dbReference>
<feature type="domain" description="C2H2-type" evidence="12">
    <location>
        <begin position="105"/>
        <end position="132"/>
    </location>
</feature>
<keyword evidence="3" id="KW-0677">Repeat</keyword>
<evidence type="ECO:0000259" key="12">
    <source>
        <dbReference type="PROSITE" id="PS50157"/>
    </source>
</evidence>
<feature type="region of interest" description="Disordered" evidence="11">
    <location>
        <begin position="171"/>
        <end position="191"/>
    </location>
</feature>
<organism evidence="13 14">
    <name type="scientific">Phyllachora maydis</name>
    <dbReference type="NCBI Taxonomy" id="1825666"/>
    <lineage>
        <taxon>Eukaryota</taxon>
        <taxon>Fungi</taxon>
        <taxon>Dikarya</taxon>
        <taxon>Ascomycota</taxon>
        <taxon>Pezizomycotina</taxon>
        <taxon>Sordariomycetes</taxon>
        <taxon>Sordariomycetidae</taxon>
        <taxon>Phyllachorales</taxon>
        <taxon>Phyllachoraceae</taxon>
        <taxon>Phyllachora</taxon>
    </lineage>
</organism>
<sequence length="223" mass="24460">MVAPLPPTANAAMPPLPMGLPGMPPNMMGAATAYNPPEATQPPPKAYPCSTCGKAFARRSDLARHERIHSGVRPHVCNHEGCGKQFIQRSALTVHQRVHTGEKPHQCERCGKPFSDSSSLARHRRIHSGKRPYKCPFADCQKTFTRRTTLTRHQNHHTGTIEEAARATAEALARGATARTKARSEGEQGGPEAVPVQVTLVRRYTAAFSWFPGAYFAIKSQLY</sequence>
<evidence type="ECO:0000256" key="9">
    <source>
        <dbReference type="ARBA" id="ARBA00023242"/>
    </source>
</evidence>
<dbReference type="PANTHER" id="PTHR14003:SF20">
    <property type="entry name" value="FINGER DOMAIN PROTEIN, PUTATIVE (AFU_ORTHOLOGUE AFUA_4G10380)-RELATED"/>
    <property type="match status" value="1"/>
</dbReference>
<dbReference type="SMART" id="SM00355">
    <property type="entry name" value="ZnF_C2H2"/>
    <property type="match status" value="4"/>
</dbReference>
<dbReference type="InterPro" id="IPR036236">
    <property type="entry name" value="Znf_C2H2_sf"/>
</dbReference>
<dbReference type="GO" id="GO:0005667">
    <property type="term" value="C:transcription regulator complex"/>
    <property type="evidence" value="ECO:0007669"/>
    <property type="project" value="TreeGrafter"/>
</dbReference>
<protein>
    <recommendedName>
        <fullName evidence="12">C2H2-type domain-containing protein</fullName>
    </recommendedName>
</protein>
<dbReference type="InterPro" id="IPR013087">
    <property type="entry name" value="Znf_C2H2_type"/>
</dbReference>
<dbReference type="EMBL" id="JAQQPM010000002">
    <property type="protein sequence ID" value="KAK2068463.1"/>
    <property type="molecule type" value="Genomic_DNA"/>
</dbReference>